<dbReference type="GO" id="GO:0004177">
    <property type="term" value="F:aminopeptidase activity"/>
    <property type="evidence" value="ECO:0007669"/>
    <property type="project" value="UniProtKB-KW"/>
</dbReference>
<keyword evidence="2" id="KW-1185">Reference proteome</keyword>
<dbReference type="PIRSF" id="PIRSF015853">
    <property type="entry name" value="Pep_DppA"/>
    <property type="match status" value="1"/>
</dbReference>
<dbReference type="Proteomes" id="UP001230654">
    <property type="component" value="Unassembled WGS sequence"/>
</dbReference>
<dbReference type="Gene3D" id="3.30.1360.130">
    <property type="entry name" value="Dipeptide transport protein"/>
    <property type="match status" value="1"/>
</dbReference>
<reference evidence="1 2" key="1">
    <citation type="submission" date="2023-07" db="EMBL/GenBank/DDBJ databases">
        <title>Comparative genomics of wheat-associated soil bacteria to identify genetic determinants of phenazine resistance.</title>
        <authorList>
            <person name="Mouncey N."/>
        </authorList>
    </citation>
    <scope>NUCLEOTIDE SEQUENCE [LARGE SCALE GENOMIC DNA]</scope>
    <source>
        <strain evidence="1 2">B2I6</strain>
    </source>
</reference>
<keyword evidence="1" id="KW-0378">Hydrolase</keyword>
<protein>
    <submittedName>
        <fullName evidence="1">D-amino peptidase</fullName>
        <ecNumber evidence="1">3.4.11.-</ecNumber>
    </submittedName>
</protein>
<dbReference type="InterPro" id="IPR036177">
    <property type="entry name" value="Peptidase_M55_sf"/>
</dbReference>
<dbReference type="SUPFAM" id="SSF63992">
    <property type="entry name" value="Dipeptide transport protein"/>
    <property type="match status" value="1"/>
</dbReference>
<dbReference type="EMBL" id="JAUSWV010000002">
    <property type="protein sequence ID" value="MDQ0584376.1"/>
    <property type="molecule type" value="Genomic_DNA"/>
</dbReference>
<accession>A0ABU0NZ13</accession>
<comment type="caution">
    <text evidence="1">The sequence shown here is derived from an EMBL/GenBank/DDBJ whole genome shotgun (WGS) entry which is preliminary data.</text>
</comment>
<evidence type="ECO:0000313" key="1">
    <source>
        <dbReference type="EMBL" id="MDQ0584376.1"/>
    </source>
</evidence>
<proteinExistence type="predicted"/>
<dbReference type="InterPro" id="IPR007035">
    <property type="entry name" value="Peptidase_M55"/>
</dbReference>
<name>A0ABU0NZ13_STRRH</name>
<dbReference type="CDD" id="cd08663">
    <property type="entry name" value="DAP_dppA_1"/>
    <property type="match status" value="1"/>
</dbReference>
<dbReference type="Gene3D" id="3.40.50.10780">
    <property type="entry name" value="Dipeptide transport protein"/>
    <property type="match status" value="1"/>
</dbReference>
<keyword evidence="1" id="KW-0031">Aminopeptidase</keyword>
<dbReference type="Pfam" id="PF04951">
    <property type="entry name" value="Peptidase_M55"/>
    <property type="match status" value="1"/>
</dbReference>
<keyword evidence="1" id="KW-0645">Protease</keyword>
<sequence length="310" mass="32700">MTAVTLPCGVESLPGKPGHGPIGSGFLERTGPDVKILISADMEGATGVTWPADVMPGTPEWQRCRSMFTSDVNAAVLGFFDGGADEVLVNEAHSTMRNLLLEQLDERVEMLTGRHKSLSMVEGVQHGDVDGIAFVGYHGGAGMEGVLAHTYLANSLTGVWLNDVRASEGLLNARVVAEYGVPVILVTGDDVACEDALGYAPEALKVAVKDHVSRYAAVCRAPARTAADIRAAAKEATRLAVRQEPSADGPFTVAVEFDAEHLAMAATVVPGVARIGERKIAYTSGTMYEGIRTFKAVTTIVSAAIEEQYG</sequence>
<dbReference type="InterPro" id="IPR027476">
    <property type="entry name" value="DppA_N"/>
</dbReference>
<organism evidence="1 2">
    <name type="scientific">Streptomyces rishiriensis</name>
    <dbReference type="NCBI Taxonomy" id="68264"/>
    <lineage>
        <taxon>Bacteria</taxon>
        <taxon>Bacillati</taxon>
        <taxon>Actinomycetota</taxon>
        <taxon>Actinomycetes</taxon>
        <taxon>Kitasatosporales</taxon>
        <taxon>Streptomycetaceae</taxon>
        <taxon>Streptomyces</taxon>
    </lineage>
</organism>
<evidence type="ECO:0000313" key="2">
    <source>
        <dbReference type="Proteomes" id="UP001230654"/>
    </source>
</evidence>
<gene>
    <name evidence="1" type="ORF">QF030_006554</name>
</gene>
<dbReference type="EC" id="3.4.11.-" evidence="1"/>